<evidence type="ECO:0000313" key="3">
    <source>
        <dbReference type="Proteomes" id="UP001372338"/>
    </source>
</evidence>
<reference evidence="2 3" key="1">
    <citation type="submission" date="2024-01" db="EMBL/GenBank/DDBJ databases">
        <title>The genomes of 5 underutilized Papilionoideae crops provide insights into root nodulation and disease resistanc.</title>
        <authorList>
            <person name="Yuan L."/>
        </authorList>
    </citation>
    <scope>NUCLEOTIDE SEQUENCE [LARGE SCALE GENOMIC DNA]</scope>
    <source>
        <strain evidence="2">ZHUSHIDOU_FW_LH</strain>
        <tissue evidence="2">Leaf</tissue>
    </source>
</reference>
<protein>
    <submittedName>
        <fullName evidence="2">Uncharacterized protein</fullName>
    </submittedName>
</protein>
<accession>A0AAN9ERE3</accession>
<dbReference type="EMBL" id="JAYWIO010000005">
    <property type="protein sequence ID" value="KAK7259740.1"/>
    <property type="molecule type" value="Genomic_DNA"/>
</dbReference>
<feature type="compositionally biased region" description="Low complexity" evidence="1">
    <location>
        <begin position="129"/>
        <end position="150"/>
    </location>
</feature>
<sequence>MRRYEVKSNENYRCNISKKTYATTVVVAIPLKVISTPIRHLRYSPEFLHLRYSPASIFTSIPSPSIFTSIPSPSILFRLLQAPVRSISPPTRSEGSSPVHAHPSSPSSFPALSFTAVVLHSVVLHRRPSPSCASPPSLSQPLQSSSGMLI</sequence>
<proteinExistence type="predicted"/>
<dbReference type="AlphaFoldDB" id="A0AAN9ERE3"/>
<gene>
    <name evidence="2" type="ORF">RIF29_25353</name>
</gene>
<organism evidence="2 3">
    <name type="scientific">Crotalaria pallida</name>
    <name type="common">Smooth rattlebox</name>
    <name type="synonym">Crotalaria striata</name>
    <dbReference type="NCBI Taxonomy" id="3830"/>
    <lineage>
        <taxon>Eukaryota</taxon>
        <taxon>Viridiplantae</taxon>
        <taxon>Streptophyta</taxon>
        <taxon>Embryophyta</taxon>
        <taxon>Tracheophyta</taxon>
        <taxon>Spermatophyta</taxon>
        <taxon>Magnoliopsida</taxon>
        <taxon>eudicotyledons</taxon>
        <taxon>Gunneridae</taxon>
        <taxon>Pentapetalae</taxon>
        <taxon>rosids</taxon>
        <taxon>fabids</taxon>
        <taxon>Fabales</taxon>
        <taxon>Fabaceae</taxon>
        <taxon>Papilionoideae</taxon>
        <taxon>50 kb inversion clade</taxon>
        <taxon>genistoids sensu lato</taxon>
        <taxon>core genistoids</taxon>
        <taxon>Crotalarieae</taxon>
        <taxon>Crotalaria</taxon>
    </lineage>
</organism>
<keyword evidence="3" id="KW-1185">Reference proteome</keyword>
<name>A0AAN9ERE3_CROPI</name>
<evidence type="ECO:0000313" key="2">
    <source>
        <dbReference type="EMBL" id="KAK7259740.1"/>
    </source>
</evidence>
<comment type="caution">
    <text evidence="2">The sequence shown here is derived from an EMBL/GenBank/DDBJ whole genome shotgun (WGS) entry which is preliminary data.</text>
</comment>
<dbReference type="Proteomes" id="UP001372338">
    <property type="component" value="Unassembled WGS sequence"/>
</dbReference>
<evidence type="ECO:0000256" key="1">
    <source>
        <dbReference type="SAM" id="MobiDB-lite"/>
    </source>
</evidence>
<feature type="region of interest" description="Disordered" evidence="1">
    <location>
        <begin position="127"/>
        <end position="150"/>
    </location>
</feature>